<keyword evidence="5" id="KW-1185">Reference proteome</keyword>
<reference evidence="4" key="1">
    <citation type="journal article" date="2014" name="Int. J. Syst. Evol. Microbiol.">
        <title>Complete genome sequence of Corynebacterium casei LMG S-19264T (=DSM 44701T), isolated from a smear-ripened cheese.</title>
        <authorList>
            <consortium name="US DOE Joint Genome Institute (JGI-PGF)"/>
            <person name="Walter F."/>
            <person name="Albersmeier A."/>
            <person name="Kalinowski J."/>
            <person name="Ruckert C."/>
        </authorList>
    </citation>
    <scope>NUCLEOTIDE SEQUENCE</scope>
    <source>
        <strain evidence="4">NBRC 101628</strain>
    </source>
</reference>
<accession>A0AA37RVR0</accession>
<dbReference type="Gene3D" id="2.40.160.40">
    <property type="entry name" value="monomeric porin ompg"/>
    <property type="match status" value="1"/>
</dbReference>
<organism evidence="4 5">
    <name type="scientific">Paraferrimonas sedimenticola</name>
    <dbReference type="NCBI Taxonomy" id="375674"/>
    <lineage>
        <taxon>Bacteria</taxon>
        <taxon>Pseudomonadati</taxon>
        <taxon>Pseudomonadota</taxon>
        <taxon>Gammaproteobacteria</taxon>
        <taxon>Alteromonadales</taxon>
        <taxon>Ferrimonadaceae</taxon>
        <taxon>Paraferrimonas</taxon>
    </lineage>
</organism>
<dbReference type="EMBL" id="BSNC01000003">
    <property type="protein sequence ID" value="GLP95542.1"/>
    <property type="molecule type" value="Genomic_DNA"/>
</dbReference>
<name>A0AA37RVR0_9GAMM</name>
<dbReference type="SUPFAM" id="SSF56935">
    <property type="entry name" value="Porins"/>
    <property type="match status" value="1"/>
</dbReference>
<evidence type="ECO:0000313" key="5">
    <source>
        <dbReference type="Proteomes" id="UP001161422"/>
    </source>
</evidence>
<evidence type="ECO:0000256" key="2">
    <source>
        <dbReference type="SAM" id="MobiDB-lite"/>
    </source>
</evidence>
<evidence type="ECO:0000256" key="1">
    <source>
        <dbReference type="ARBA" id="ARBA00022729"/>
    </source>
</evidence>
<comment type="caution">
    <text evidence="4">The sequence shown here is derived from an EMBL/GenBank/DDBJ whole genome shotgun (WGS) entry which is preliminary data.</text>
</comment>
<reference evidence="4" key="2">
    <citation type="submission" date="2023-01" db="EMBL/GenBank/DDBJ databases">
        <title>Draft genome sequence of Paraferrimonas sedimenticola strain NBRC 101628.</title>
        <authorList>
            <person name="Sun Q."/>
            <person name="Mori K."/>
        </authorList>
    </citation>
    <scope>NUCLEOTIDE SEQUENCE</scope>
    <source>
        <strain evidence="4">NBRC 101628</strain>
    </source>
</reference>
<sequence>MKKVLGLALASLAFAGAAQAAGDENFKAAELLVGTTFGEQGNLHAYYETNSDVGYHEFGIGYDFRDVAVEGLTLTPHYAFIKAVNGGDDKHRAQFRATYKFAENWMVRGEYRYTGGSQDQNKTLPEGTPGRGNADKFDDVHRGRIGLGYDFGRVNVTYDAFAFRQTNDIIAARENRRSWTAQEVQLNLNTGTGVTPFVRFIHTSDGGAATQNKADDKALFGLSYWF</sequence>
<evidence type="ECO:0008006" key="6">
    <source>
        <dbReference type="Google" id="ProtNLM"/>
    </source>
</evidence>
<feature type="signal peptide" evidence="3">
    <location>
        <begin position="1"/>
        <end position="20"/>
    </location>
</feature>
<dbReference type="AlphaFoldDB" id="A0AA37RVR0"/>
<feature type="chain" id="PRO_5041467290" description="Porin" evidence="3">
    <location>
        <begin position="21"/>
        <end position="226"/>
    </location>
</feature>
<dbReference type="RefSeq" id="WP_095505542.1">
    <property type="nucleotide sequence ID" value="NZ_BSNC01000003.1"/>
</dbReference>
<feature type="region of interest" description="Disordered" evidence="2">
    <location>
        <begin position="116"/>
        <end position="137"/>
    </location>
</feature>
<dbReference type="Proteomes" id="UP001161422">
    <property type="component" value="Unassembled WGS sequence"/>
</dbReference>
<evidence type="ECO:0000313" key="4">
    <source>
        <dbReference type="EMBL" id="GLP95542.1"/>
    </source>
</evidence>
<evidence type="ECO:0000256" key="3">
    <source>
        <dbReference type="SAM" id="SignalP"/>
    </source>
</evidence>
<protein>
    <recommendedName>
        <fullName evidence="6">Porin</fullName>
    </recommendedName>
</protein>
<dbReference type="InterPro" id="IPR053713">
    <property type="entry name" value="Bact_OM_Channel_sf"/>
</dbReference>
<keyword evidence="1 3" id="KW-0732">Signal</keyword>
<gene>
    <name evidence="4" type="ORF">GCM10007895_08480</name>
</gene>
<proteinExistence type="predicted"/>